<dbReference type="EMBL" id="HBUE01295894">
    <property type="protein sequence ID" value="CAG6576396.1"/>
    <property type="molecule type" value="Transcribed_RNA"/>
</dbReference>
<dbReference type="EMBL" id="HBUE01190044">
    <property type="protein sequence ID" value="CAG6524731.1"/>
    <property type="molecule type" value="Transcribed_RNA"/>
</dbReference>
<protein>
    <submittedName>
        <fullName evidence="2">(northern house mosquito) hypothetical protein</fullName>
    </submittedName>
</protein>
<dbReference type="EMBL" id="HBUE01190039">
    <property type="protein sequence ID" value="CAG6524713.1"/>
    <property type="molecule type" value="Transcribed_RNA"/>
</dbReference>
<dbReference type="EMBL" id="HBUE01190043">
    <property type="protein sequence ID" value="CAG6524727.1"/>
    <property type="molecule type" value="Transcribed_RNA"/>
</dbReference>
<evidence type="ECO:0000256" key="1">
    <source>
        <dbReference type="SAM" id="SignalP"/>
    </source>
</evidence>
<dbReference type="EMBL" id="HBUE01295899">
    <property type="protein sequence ID" value="CAG6576414.1"/>
    <property type="molecule type" value="Transcribed_RNA"/>
</dbReference>
<proteinExistence type="predicted"/>
<sequence length="105" mass="11453">MLLAFSRVFVWVRLACSASSGSKSSSSTSISKSWFEMTLALSSSGSSSEQLSFQIISDTIGQKLTPLERPHLELLAVARMPVLRLPISRQDTFFSELCSPSSHSP</sequence>
<keyword evidence="1" id="KW-0732">Signal</keyword>
<evidence type="ECO:0000313" key="2">
    <source>
        <dbReference type="EMBL" id="CAG6576396.1"/>
    </source>
</evidence>
<dbReference type="EMBL" id="HBUE01295897">
    <property type="protein sequence ID" value="CAG6576406.1"/>
    <property type="molecule type" value="Transcribed_RNA"/>
</dbReference>
<feature type="chain" id="PRO_5036261612" evidence="1">
    <location>
        <begin position="18"/>
        <end position="105"/>
    </location>
</feature>
<dbReference type="EMBL" id="HBUE01190045">
    <property type="protein sequence ID" value="CAG6524735.1"/>
    <property type="molecule type" value="Transcribed_RNA"/>
</dbReference>
<dbReference type="EMBL" id="HBUE01190041">
    <property type="protein sequence ID" value="CAG6524721.1"/>
    <property type="molecule type" value="Transcribed_RNA"/>
</dbReference>
<dbReference type="AlphaFoldDB" id="A0A8D8NSZ0"/>
<name>A0A8D8NSZ0_CULPI</name>
<dbReference type="EMBL" id="HBUE01190042">
    <property type="protein sequence ID" value="CAG6524723.1"/>
    <property type="molecule type" value="Transcribed_RNA"/>
</dbReference>
<organism evidence="2">
    <name type="scientific">Culex pipiens</name>
    <name type="common">House mosquito</name>
    <dbReference type="NCBI Taxonomy" id="7175"/>
    <lineage>
        <taxon>Eukaryota</taxon>
        <taxon>Metazoa</taxon>
        <taxon>Ecdysozoa</taxon>
        <taxon>Arthropoda</taxon>
        <taxon>Hexapoda</taxon>
        <taxon>Insecta</taxon>
        <taxon>Pterygota</taxon>
        <taxon>Neoptera</taxon>
        <taxon>Endopterygota</taxon>
        <taxon>Diptera</taxon>
        <taxon>Nematocera</taxon>
        <taxon>Culicoidea</taxon>
        <taxon>Culicidae</taxon>
        <taxon>Culicinae</taxon>
        <taxon>Culicini</taxon>
        <taxon>Culex</taxon>
        <taxon>Culex</taxon>
    </lineage>
</organism>
<reference evidence="2" key="1">
    <citation type="submission" date="2021-05" db="EMBL/GenBank/DDBJ databases">
        <authorList>
            <person name="Alioto T."/>
            <person name="Alioto T."/>
            <person name="Gomez Garrido J."/>
        </authorList>
    </citation>
    <scope>NUCLEOTIDE SEQUENCE</scope>
</reference>
<dbReference type="EMBL" id="HBUE01295895">
    <property type="protein sequence ID" value="CAG6576400.1"/>
    <property type="molecule type" value="Transcribed_RNA"/>
</dbReference>
<dbReference type="EMBL" id="HBUE01130125">
    <property type="protein sequence ID" value="CAG6495981.1"/>
    <property type="molecule type" value="Transcribed_RNA"/>
</dbReference>
<dbReference type="EMBL" id="HBUE01295896">
    <property type="protein sequence ID" value="CAG6576404.1"/>
    <property type="molecule type" value="Transcribed_RNA"/>
</dbReference>
<dbReference type="EMBL" id="HBUE01190040">
    <property type="protein sequence ID" value="CAG6524717.1"/>
    <property type="molecule type" value="Transcribed_RNA"/>
</dbReference>
<feature type="signal peptide" evidence="1">
    <location>
        <begin position="1"/>
        <end position="17"/>
    </location>
</feature>
<accession>A0A8D8NSZ0</accession>
<dbReference type="EMBL" id="HBUE01295898">
    <property type="protein sequence ID" value="CAG6576410.1"/>
    <property type="molecule type" value="Transcribed_RNA"/>
</dbReference>
<dbReference type="EMBL" id="HBUE01295900">
    <property type="protein sequence ID" value="CAG6576418.1"/>
    <property type="molecule type" value="Transcribed_RNA"/>
</dbReference>